<evidence type="ECO:0000313" key="3">
    <source>
        <dbReference type="Proteomes" id="UP000494174"/>
    </source>
</evidence>
<evidence type="ECO:0000313" key="2">
    <source>
        <dbReference type="EMBL" id="VWB53857.1"/>
    </source>
</evidence>
<dbReference type="Proteomes" id="UP000494174">
    <property type="component" value="Unassembled WGS sequence"/>
</dbReference>
<organism evidence="2 3">
    <name type="scientific">Burkholderia lata (strain ATCC 17760 / DSM 23089 / LMG 22485 / NCIMB 9086 / R18194 / 383)</name>
    <dbReference type="NCBI Taxonomy" id="482957"/>
    <lineage>
        <taxon>Bacteria</taxon>
        <taxon>Pseudomonadati</taxon>
        <taxon>Pseudomonadota</taxon>
        <taxon>Betaproteobacteria</taxon>
        <taxon>Burkholderiales</taxon>
        <taxon>Burkholderiaceae</taxon>
        <taxon>Burkholderia</taxon>
        <taxon>Burkholderia cepacia complex</taxon>
    </lineage>
</organism>
<proteinExistence type="predicted"/>
<sequence length="87" mass="9270">MVGGNVTPICSDLSIFVGTAAAILRIRSHSSDSGRSRHALGDASGCRSRKPETMRNFVATIRATRMVSTLPGFVQLPGARPLANRFV</sequence>
<reference evidence="2 3" key="1">
    <citation type="submission" date="2019-09" db="EMBL/GenBank/DDBJ databases">
        <authorList>
            <person name="Depoorter E."/>
        </authorList>
    </citation>
    <scope>NUCLEOTIDE SEQUENCE [LARGE SCALE GENOMIC DNA]</scope>
    <source>
        <strain evidence="2">R-15945</strain>
    </source>
</reference>
<gene>
    <name evidence="2" type="ORF">BLA15945_02515</name>
</gene>
<protein>
    <submittedName>
        <fullName evidence="2">Uncharacterized protein</fullName>
    </submittedName>
</protein>
<evidence type="ECO:0000256" key="1">
    <source>
        <dbReference type="SAM" id="MobiDB-lite"/>
    </source>
</evidence>
<accession>A0A6P2KEM8</accession>
<name>A0A6P2KEM8_BURL3</name>
<feature type="region of interest" description="Disordered" evidence="1">
    <location>
        <begin position="29"/>
        <end position="49"/>
    </location>
</feature>
<dbReference type="EMBL" id="CABVPU010000007">
    <property type="protein sequence ID" value="VWB53857.1"/>
    <property type="molecule type" value="Genomic_DNA"/>
</dbReference>
<dbReference type="AlphaFoldDB" id="A0A6P2KEM8"/>